<dbReference type="EMBL" id="CP001100">
    <property type="protein sequence ID" value="ACF13242.1"/>
    <property type="molecule type" value="Genomic_DNA"/>
</dbReference>
<dbReference type="InterPro" id="IPR034505">
    <property type="entry name" value="Coproporphyrinogen-III_oxidase"/>
</dbReference>
<dbReference type="SMART" id="SM00729">
    <property type="entry name" value="Elp3"/>
    <property type="match status" value="1"/>
</dbReference>
<dbReference type="OrthoDB" id="9808022at2"/>
<evidence type="ECO:0000256" key="2">
    <source>
        <dbReference type="RuleBase" id="RU364116"/>
    </source>
</evidence>
<dbReference type="NCBIfam" id="TIGR00539">
    <property type="entry name" value="hemN_rel"/>
    <property type="match status" value="1"/>
</dbReference>
<evidence type="ECO:0000256" key="1">
    <source>
        <dbReference type="ARBA" id="ARBA00006100"/>
    </source>
</evidence>
<keyword evidence="2" id="KW-0143">Chaperone</keyword>
<dbReference type="PANTHER" id="PTHR13932">
    <property type="entry name" value="COPROPORPHYRINIGEN III OXIDASE"/>
    <property type="match status" value="1"/>
</dbReference>
<dbReference type="SFLD" id="SFLDF00288">
    <property type="entry name" value="HemN-like__clustered_with_nucl"/>
    <property type="match status" value="1"/>
</dbReference>
<proteinExistence type="inferred from homology"/>
<dbReference type="HOGENOM" id="CLU_027579_0_1_10"/>
<protein>
    <recommendedName>
        <fullName evidence="2">Heme chaperone HemW</fullName>
    </recommendedName>
</protein>
<dbReference type="SUPFAM" id="SSF102114">
    <property type="entry name" value="Radical SAM enzymes"/>
    <property type="match status" value="1"/>
</dbReference>
<dbReference type="SFLD" id="SFLDG01065">
    <property type="entry name" value="anaerobic_coproporphyrinogen-I"/>
    <property type="match status" value="1"/>
</dbReference>
<dbReference type="GO" id="GO:0005737">
    <property type="term" value="C:cytoplasm"/>
    <property type="evidence" value="ECO:0007669"/>
    <property type="project" value="UniProtKB-SubCell"/>
</dbReference>
<keyword evidence="2" id="KW-0349">Heme</keyword>
<dbReference type="SFLD" id="SFLDS00029">
    <property type="entry name" value="Radical_SAM"/>
    <property type="match status" value="1"/>
</dbReference>
<dbReference type="Gene3D" id="3.80.30.20">
    <property type="entry name" value="tm_1862 like domain"/>
    <property type="match status" value="1"/>
</dbReference>
<evidence type="ECO:0000259" key="3">
    <source>
        <dbReference type="PROSITE" id="PS51918"/>
    </source>
</evidence>
<dbReference type="InterPro" id="IPR004559">
    <property type="entry name" value="HemW-like"/>
</dbReference>
<dbReference type="InterPro" id="IPR023404">
    <property type="entry name" value="rSAM_horseshoe"/>
</dbReference>
<dbReference type="SFLD" id="SFLDF00562">
    <property type="entry name" value="HemN-like__clustered_with_heat"/>
    <property type="match status" value="1"/>
</dbReference>
<keyword evidence="2" id="KW-0411">Iron-sulfur</keyword>
<dbReference type="KEGG" id="cts:Ctha_0774"/>
<feature type="domain" description="Radical SAM core" evidence="3">
    <location>
        <begin position="1"/>
        <end position="230"/>
    </location>
</feature>
<dbReference type="eggNOG" id="COG0635">
    <property type="taxonomic scope" value="Bacteria"/>
</dbReference>
<keyword evidence="2" id="KW-0408">Iron</keyword>
<keyword evidence="2" id="KW-0949">S-adenosyl-L-methionine</keyword>
<keyword evidence="2" id="KW-0479">Metal-binding</keyword>
<keyword evidence="2" id="KW-0004">4Fe-4S</keyword>
<accession>B3QWC9</accession>
<dbReference type="STRING" id="517418.Ctha_0774"/>
<dbReference type="InterPro" id="IPR058240">
    <property type="entry name" value="rSAM_sf"/>
</dbReference>
<name>B3QWC9_CHLT3</name>
<dbReference type="InterPro" id="IPR010723">
    <property type="entry name" value="HemN_C"/>
</dbReference>
<dbReference type="GO" id="GO:0006779">
    <property type="term" value="P:porphyrin-containing compound biosynthetic process"/>
    <property type="evidence" value="ECO:0007669"/>
    <property type="project" value="InterPro"/>
</dbReference>
<dbReference type="InterPro" id="IPR007197">
    <property type="entry name" value="rSAM"/>
</dbReference>
<dbReference type="PANTHER" id="PTHR13932:SF5">
    <property type="entry name" value="RADICAL S-ADENOSYL METHIONINE DOMAIN-CONTAINING PROTEIN 1, MITOCHONDRIAL"/>
    <property type="match status" value="1"/>
</dbReference>
<dbReference type="CDD" id="cd01335">
    <property type="entry name" value="Radical_SAM"/>
    <property type="match status" value="1"/>
</dbReference>
<reference evidence="4 5" key="1">
    <citation type="submission" date="2008-06" db="EMBL/GenBank/DDBJ databases">
        <title>Complete sequence of Chloroherpeton thalassium ATCC 35110.</title>
        <authorList>
            <consortium name="US DOE Joint Genome Institute"/>
            <person name="Lucas S."/>
            <person name="Copeland A."/>
            <person name="Lapidus A."/>
            <person name="Glavina del Rio T."/>
            <person name="Dalin E."/>
            <person name="Tice H."/>
            <person name="Bruce D."/>
            <person name="Goodwin L."/>
            <person name="Pitluck S."/>
            <person name="Schmutz J."/>
            <person name="Larimer F."/>
            <person name="Land M."/>
            <person name="Hauser L."/>
            <person name="Kyrpides N."/>
            <person name="Mikhailova N."/>
            <person name="Liu Z."/>
            <person name="Li T."/>
            <person name="Zhao F."/>
            <person name="Overmann J."/>
            <person name="Bryant D.A."/>
            <person name="Richardson P."/>
        </authorList>
    </citation>
    <scope>NUCLEOTIDE SEQUENCE [LARGE SCALE GENOMIC DNA]</scope>
    <source>
        <strain evidence="5">ATCC 35110 / GB-78</strain>
    </source>
</reference>
<dbReference type="GO" id="GO:0051539">
    <property type="term" value="F:4 iron, 4 sulfur cluster binding"/>
    <property type="evidence" value="ECO:0007669"/>
    <property type="project" value="UniProtKB-UniRule"/>
</dbReference>
<dbReference type="RefSeq" id="WP_012499326.1">
    <property type="nucleotide sequence ID" value="NC_011026.1"/>
</dbReference>
<dbReference type="Proteomes" id="UP000001208">
    <property type="component" value="Chromosome"/>
</dbReference>
<dbReference type="GO" id="GO:0046872">
    <property type="term" value="F:metal ion binding"/>
    <property type="evidence" value="ECO:0007669"/>
    <property type="project" value="UniProtKB-UniRule"/>
</dbReference>
<evidence type="ECO:0000313" key="5">
    <source>
        <dbReference type="Proteomes" id="UP000001208"/>
    </source>
</evidence>
<dbReference type="Pfam" id="PF04055">
    <property type="entry name" value="Radical_SAM"/>
    <property type="match status" value="1"/>
</dbReference>
<dbReference type="AlphaFoldDB" id="B3QWC9"/>
<comment type="subcellular location">
    <subcellularLocation>
        <location evidence="2">Cytoplasm</location>
    </subcellularLocation>
</comment>
<dbReference type="GO" id="GO:0004109">
    <property type="term" value="F:coproporphyrinogen oxidase activity"/>
    <property type="evidence" value="ECO:0007669"/>
    <property type="project" value="InterPro"/>
</dbReference>
<organism evidence="4 5">
    <name type="scientific">Chloroherpeton thalassium (strain ATCC 35110 / GB-78)</name>
    <dbReference type="NCBI Taxonomy" id="517418"/>
    <lineage>
        <taxon>Bacteria</taxon>
        <taxon>Pseudomonadati</taxon>
        <taxon>Chlorobiota</taxon>
        <taxon>Chlorobiia</taxon>
        <taxon>Chlorobiales</taxon>
        <taxon>Chloroherpetonaceae</taxon>
        <taxon>Chloroherpeton</taxon>
    </lineage>
</organism>
<gene>
    <name evidence="4" type="ordered locus">Ctha_0774</name>
</gene>
<dbReference type="PROSITE" id="PS51918">
    <property type="entry name" value="RADICAL_SAM"/>
    <property type="match status" value="1"/>
</dbReference>
<comment type="function">
    <text evidence="2">Probably acts as a heme chaperone, transferring heme to an unknown acceptor. Binds one molecule of heme per monomer, possibly covalently. Binds 1 [4Fe-4S] cluster. The cluster is coordinated with 3 cysteines and an exchangeable S-adenosyl-L-methionine.</text>
</comment>
<sequence>MPGLYFHIPFCRRRCHYCDFYFTTNASLIGRFLVGLEAEIFHKATLFENETIETIYFGGGTPSLLSLAQIERVLALCFAHFRIAPAPEITLEANPEDLNEEKLQALASSPVNRLSLGIQSFDAGKLKRLSRGHSAQESFEIASLARTFFRNINIDLMFGTPDESLNDWQRELETALQFQPEHLSTYSLTVEPKTLLAHDIGLGKIPAPNESLQVEMFLSVMRRLREAGYRHYEVSNFAKPAALSAHNFDAWQRKPYLGFGPAAHSFVRQGRTERRFANVRNLKTYLENPANALLFEETLTEKDILNEEIFLALRQDTGLGMDVLEKRRKFTRSNLLEKEIEAFCLQGLLRRDSGRLRLTDKGFTLADSIAETFMVE</sequence>
<evidence type="ECO:0000313" key="4">
    <source>
        <dbReference type="EMBL" id="ACF13242.1"/>
    </source>
</evidence>
<keyword evidence="4" id="KW-0560">Oxidoreductase</keyword>
<dbReference type="Pfam" id="PF06969">
    <property type="entry name" value="HemN_C"/>
    <property type="match status" value="1"/>
</dbReference>
<keyword evidence="5" id="KW-1185">Reference proteome</keyword>
<keyword evidence="2" id="KW-0963">Cytoplasm</keyword>
<dbReference type="InterPro" id="IPR006638">
    <property type="entry name" value="Elp3/MiaA/NifB-like_rSAM"/>
</dbReference>
<comment type="similarity">
    <text evidence="1">Belongs to the anaerobic coproporphyrinogen-III oxidase family. HemW subfamily.</text>
</comment>